<keyword evidence="3" id="KW-1185">Reference proteome</keyword>
<name>A0ABU5AUN9_9HYPH</name>
<comment type="caution">
    <text evidence="2">The sequence shown here is derived from an EMBL/GenBank/DDBJ whole genome shotgun (WGS) entry which is preliminary data.</text>
</comment>
<evidence type="ECO:0000256" key="1">
    <source>
        <dbReference type="SAM" id="Phobius"/>
    </source>
</evidence>
<reference evidence="2 3" key="1">
    <citation type="submission" date="2023-08" db="EMBL/GenBank/DDBJ databases">
        <title>Implementing the SeqCode for naming new Mesorhizobium species isolated from Vachellia karroo root nodules.</title>
        <authorList>
            <person name="Van Lill M."/>
        </authorList>
    </citation>
    <scope>NUCLEOTIDE SEQUENCE [LARGE SCALE GENOMIC DNA]</scope>
    <source>
        <strain evidence="2 3">VK4B</strain>
    </source>
</reference>
<dbReference type="EMBL" id="JAVIIP010000016">
    <property type="protein sequence ID" value="MDX8540904.1"/>
    <property type="molecule type" value="Genomic_DNA"/>
</dbReference>
<organism evidence="2 3">
    <name type="scientific">Mesorhizobium abyssinicae</name>
    <dbReference type="NCBI Taxonomy" id="1209958"/>
    <lineage>
        <taxon>Bacteria</taxon>
        <taxon>Pseudomonadati</taxon>
        <taxon>Pseudomonadota</taxon>
        <taxon>Alphaproteobacteria</taxon>
        <taxon>Hyphomicrobiales</taxon>
        <taxon>Phyllobacteriaceae</taxon>
        <taxon>Mesorhizobium</taxon>
    </lineage>
</organism>
<proteinExistence type="predicted"/>
<protein>
    <submittedName>
        <fullName evidence="2">Uncharacterized protein</fullName>
    </submittedName>
</protein>
<evidence type="ECO:0000313" key="2">
    <source>
        <dbReference type="EMBL" id="MDX8540904.1"/>
    </source>
</evidence>
<accession>A0ABU5AUN9</accession>
<dbReference type="Proteomes" id="UP001276564">
    <property type="component" value="Unassembled WGS sequence"/>
</dbReference>
<gene>
    <name evidence="2" type="ORF">RFM23_25130</name>
</gene>
<keyword evidence="1" id="KW-0812">Transmembrane</keyword>
<feature type="transmembrane region" description="Helical" evidence="1">
    <location>
        <begin position="21"/>
        <end position="42"/>
    </location>
</feature>
<evidence type="ECO:0000313" key="3">
    <source>
        <dbReference type="Proteomes" id="UP001276564"/>
    </source>
</evidence>
<dbReference type="RefSeq" id="WP_320254416.1">
    <property type="nucleotide sequence ID" value="NZ_JAVIIO010000003.1"/>
</dbReference>
<keyword evidence="1" id="KW-1133">Transmembrane helix</keyword>
<keyword evidence="1" id="KW-0472">Membrane</keyword>
<sequence>MMTKNLHNATRNTPIQEIRPSLLGKVAPALFPLVVVALGYFVGRQFFGF</sequence>